<keyword evidence="3" id="KW-1185">Reference proteome</keyword>
<dbReference type="OrthoDB" id="10541135at2759"/>
<reference evidence="2" key="1">
    <citation type="submission" date="2023-01" db="EMBL/GenBank/DDBJ databases">
        <title>Genome assembly of the deep-sea coral Lophelia pertusa.</title>
        <authorList>
            <person name="Herrera S."/>
            <person name="Cordes E."/>
        </authorList>
    </citation>
    <scope>NUCLEOTIDE SEQUENCE</scope>
    <source>
        <strain evidence="2">USNM1676648</strain>
        <tissue evidence="2">Polyp</tissue>
    </source>
</reference>
<evidence type="ECO:0000313" key="2">
    <source>
        <dbReference type="EMBL" id="KAJ7362072.1"/>
    </source>
</evidence>
<dbReference type="AlphaFoldDB" id="A0A9W9YQ20"/>
<feature type="compositionally biased region" description="Basic and acidic residues" evidence="1">
    <location>
        <begin position="7"/>
        <end position="17"/>
    </location>
</feature>
<comment type="caution">
    <text evidence="2">The sequence shown here is derived from an EMBL/GenBank/DDBJ whole genome shotgun (WGS) entry which is preliminary data.</text>
</comment>
<evidence type="ECO:0000256" key="1">
    <source>
        <dbReference type="SAM" id="MobiDB-lite"/>
    </source>
</evidence>
<feature type="compositionally biased region" description="Basic and acidic residues" evidence="1">
    <location>
        <begin position="33"/>
        <end position="58"/>
    </location>
</feature>
<feature type="compositionally biased region" description="Polar residues" evidence="1">
    <location>
        <begin position="18"/>
        <end position="32"/>
    </location>
</feature>
<evidence type="ECO:0000313" key="3">
    <source>
        <dbReference type="Proteomes" id="UP001163046"/>
    </source>
</evidence>
<protein>
    <submittedName>
        <fullName evidence="2">ATPase AAA domain-containing protein 5</fullName>
    </submittedName>
</protein>
<dbReference type="EMBL" id="MU827307">
    <property type="protein sequence ID" value="KAJ7362072.1"/>
    <property type="molecule type" value="Genomic_DNA"/>
</dbReference>
<feature type="region of interest" description="Disordered" evidence="1">
    <location>
        <begin position="1"/>
        <end position="58"/>
    </location>
</feature>
<name>A0A9W9YQ20_9CNID</name>
<proteinExistence type="predicted"/>
<sequence>METNQITEKESSEDAKARTSSQDSTDTGFSESQPKEEIGEGAKGQGHEEVTEDNVEKERKLVCKKPSNEERCCTKALEIFEQFAENMSFTDAFCPSLSVSGTQSTSAEFGWWGAPLKPGLTDEHVTVQECSDWLARDTRASLRGALEVANLENCRVQ</sequence>
<gene>
    <name evidence="2" type="primary">ATAD5_2</name>
    <name evidence="2" type="ORF">OS493_013161</name>
</gene>
<dbReference type="Proteomes" id="UP001163046">
    <property type="component" value="Unassembled WGS sequence"/>
</dbReference>
<accession>A0A9W9YQ20</accession>
<organism evidence="2 3">
    <name type="scientific">Desmophyllum pertusum</name>
    <dbReference type="NCBI Taxonomy" id="174260"/>
    <lineage>
        <taxon>Eukaryota</taxon>
        <taxon>Metazoa</taxon>
        <taxon>Cnidaria</taxon>
        <taxon>Anthozoa</taxon>
        <taxon>Hexacorallia</taxon>
        <taxon>Scleractinia</taxon>
        <taxon>Caryophylliina</taxon>
        <taxon>Caryophylliidae</taxon>
        <taxon>Desmophyllum</taxon>
    </lineage>
</organism>